<evidence type="ECO:0000313" key="3">
    <source>
        <dbReference type="EMBL" id="NHZ63399.1"/>
    </source>
</evidence>
<feature type="region of interest" description="Disordered" evidence="2">
    <location>
        <begin position="453"/>
        <end position="489"/>
    </location>
</feature>
<dbReference type="EMBL" id="WHJF01000031">
    <property type="protein sequence ID" value="NHZ63399.1"/>
    <property type="molecule type" value="Genomic_DNA"/>
</dbReference>
<feature type="compositionally biased region" description="Low complexity" evidence="2">
    <location>
        <begin position="458"/>
        <end position="468"/>
    </location>
</feature>
<proteinExistence type="predicted"/>
<feature type="region of interest" description="Disordered" evidence="2">
    <location>
        <begin position="508"/>
        <end position="528"/>
    </location>
</feature>
<reference evidence="3 4" key="1">
    <citation type="submission" date="2019-10" db="EMBL/GenBank/DDBJ databases">
        <title>Taxonomy of Antarctic Massilia spp.: description of Massilia rubra sp. nov., Massilia aquatica sp. nov., Massilia mucilaginosa sp. nov., Massilia frigida sp. nov. isolated from streams, lakes and regoliths.</title>
        <authorList>
            <person name="Holochova P."/>
            <person name="Sedlacek I."/>
            <person name="Kralova S."/>
            <person name="Maslanova I."/>
            <person name="Busse H.-J."/>
            <person name="Stankova E."/>
            <person name="Vrbovska V."/>
            <person name="Kovarovic V."/>
            <person name="Bartak M."/>
            <person name="Svec P."/>
            <person name="Pantucek R."/>
        </authorList>
    </citation>
    <scope>NUCLEOTIDE SEQUENCE [LARGE SCALE GENOMIC DNA]</scope>
    <source>
        <strain evidence="3 4">CCM 8694</strain>
    </source>
</reference>
<protein>
    <recommendedName>
        <fullName evidence="5">Flagellar hook-length control protein FliK</fullName>
    </recommendedName>
</protein>
<evidence type="ECO:0000256" key="1">
    <source>
        <dbReference type="SAM" id="Coils"/>
    </source>
</evidence>
<accession>A0ABX0MZV9</accession>
<dbReference type="RefSeq" id="WP_167237504.1">
    <property type="nucleotide sequence ID" value="NZ_WHJF01000031.1"/>
</dbReference>
<gene>
    <name evidence="3" type="ORF">F1735_13970</name>
</gene>
<keyword evidence="4" id="KW-1185">Reference proteome</keyword>
<organism evidence="3 4">
    <name type="scientific">Massilia genomosp. 1</name>
    <dbReference type="NCBI Taxonomy" id="2609280"/>
    <lineage>
        <taxon>Bacteria</taxon>
        <taxon>Pseudomonadati</taxon>
        <taxon>Pseudomonadota</taxon>
        <taxon>Betaproteobacteria</taxon>
        <taxon>Burkholderiales</taxon>
        <taxon>Oxalobacteraceae</taxon>
        <taxon>Telluria group</taxon>
        <taxon>Massilia</taxon>
    </lineage>
</organism>
<evidence type="ECO:0000256" key="2">
    <source>
        <dbReference type="SAM" id="MobiDB-lite"/>
    </source>
</evidence>
<feature type="coiled-coil region" evidence="1">
    <location>
        <begin position="371"/>
        <end position="401"/>
    </location>
</feature>
<sequence>MDISQITAPAARGAGLVTPIATSRTVAAEQAQNLSFLGVAPTTVDLSSSGRFLSLASLFRKKTLELHTSVLANADASKAFADATVAAAAVAGAFDELQSAAVDSNGLPTGTLDGQSLQSQFFQQLGGTPDDAQASLAAIGLAFTPATGSAAGKLTLDDAVLEEAFGRDPVATSALLERAANAFVGVVGTQIQAQVAKLSFLDDDSVFGAALPIPGAAPQEIAAAPGYLTAQPASYTDNMFLQNLVNETLRNDEDAPVAVADFVDDNGVPVQPNLIASPQTEAPPPGARVAAPADAPEPQAIAGSAVQAEARQGAAPVSVSPTLPGAAAAPPLASPLASPLMNQDTVQSAATAAAPVLARPDITASNAVGVAQQASVLAQQLQAERAAARELDEKIAGASDAVRAALADDIARRDASRAGQLNADRTTAQLRADPLDPALTAPIAPDRFARPADAVRTATTAQSASAPQDADRNLTAQAPPVPAPDQAQLAARDPAIAAAIAAYNVNTGPFAAQNGRPEMQPPKAKPVAPVAAVTRVDAAEALGTPGDGSAPLR</sequence>
<keyword evidence="1" id="KW-0175">Coiled coil</keyword>
<evidence type="ECO:0000313" key="4">
    <source>
        <dbReference type="Proteomes" id="UP000610594"/>
    </source>
</evidence>
<feature type="region of interest" description="Disordered" evidence="2">
    <location>
        <begin position="270"/>
        <end position="294"/>
    </location>
</feature>
<evidence type="ECO:0008006" key="5">
    <source>
        <dbReference type="Google" id="ProtNLM"/>
    </source>
</evidence>
<comment type="caution">
    <text evidence="3">The sequence shown here is derived from an EMBL/GenBank/DDBJ whole genome shotgun (WGS) entry which is preliminary data.</text>
</comment>
<name>A0ABX0MZV9_9BURK</name>
<dbReference type="Proteomes" id="UP000610594">
    <property type="component" value="Unassembled WGS sequence"/>
</dbReference>